<reference evidence="1 2" key="1">
    <citation type="submission" date="2020-08" db="EMBL/GenBank/DDBJ databases">
        <title>Genomic Encyclopedia of Type Strains, Phase IV (KMG-IV): sequencing the most valuable type-strain genomes for metagenomic binning, comparative biology and taxonomic classification.</title>
        <authorList>
            <person name="Goeker M."/>
        </authorList>
    </citation>
    <scope>NUCLEOTIDE SEQUENCE [LARGE SCALE GENOMIC DNA]</scope>
    <source>
        <strain evidence="1 2">DSM 106146</strain>
    </source>
</reference>
<sequence length="149" mass="17453">MTELHKAVNVWNVYEQHVHLTSYNVANILYHRYLTLLRHYGSYFPEFAALSSAQEQAVKDRDDQSPQNRLYITSRQFINMTWHLKSGNQILPGKERLTRDFKRQMLVWDRMERAYEEQAVSGDMGSVFNDGTGHLMYSVVKNIVPGRLS</sequence>
<proteinExistence type="predicted"/>
<protein>
    <submittedName>
        <fullName evidence="1">Uncharacterized protein</fullName>
    </submittedName>
</protein>
<evidence type="ECO:0000313" key="1">
    <source>
        <dbReference type="EMBL" id="MBB5263790.1"/>
    </source>
</evidence>
<dbReference type="RefSeq" id="WP_183771894.1">
    <property type="nucleotide sequence ID" value="NZ_JACHFW010000002.1"/>
</dbReference>
<keyword evidence="2" id="KW-1185">Reference proteome</keyword>
<dbReference type="EMBL" id="JACHFW010000002">
    <property type="protein sequence ID" value="MBB5263790.1"/>
    <property type="molecule type" value="Genomic_DNA"/>
</dbReference>
<evidence type="ECO:0000313" key="2">
    <source>
        <dbReference type="Proteomes" id="UP000543642"/>
    </source>
</evidence>
<accession>A0A7W8H8U5</accession>
<gene>
    <name evidence="1" type="ORF">HNP82_000888</name>
</gene>
<comment type="caution">
    <text evidence="1">The sequence shown here is derived from an EMBL/GenBank/DDBJ whole genome shotgun (WGS) entry which is preliminary data.</text>
</comment>
<dbReference type="AlphaFoldDB" id="A0A7W8H8U5"/>
<organism evidence="1 2">
    <name type="scientific">Catenibacillus scindens</name>
    <dbReference type="NCBI Taxonomy" id="673271"/>
    <lineage>
        <taxon>Bacteria</taxon>
        <taxon>Bacillati</taxon>
        <taxon>Bacillota</taxon>
        <taxon>Clostridia</taxon>
        <taxon>Lachnospirales</taxon>
        <taxon>Lachnospiraceae</taxon>
        <taxon>Catenibacillus</taxon>
    </lineage>
</organism>
<dbReference type="Proteomes" id="UP000543642">
    <property type="component" value="Unassembled WGS sequence"/>
</dbReference>
<name>A0A7W8H8U5_9FIRM</name>